<dbReference type="Gene3D" id="2.60.40.2880">
    <property type="entry name" value="MmpS1-5, C-terminal soluble domain"/>
    <property type="match status" value="1"/>
</dbReference>
<dbReference type="Proteomes" id="UP000466831">
    <property type="component" value="Chromosome"/>
</dbReference>
<evidence type="ECO:0008006" key="3">
    <source>
        <dbReference type="Google" id="ProtNLM"/>
    </source>
</evidence>
<keyword evidence="2" id="KW-1185">Reference proteome</keyword>
<proteinExistence type="predicted"/>
<accession>A0ABN5ZVW4</accession>
<dbReference type="EMBL" id="AP022584">
    <property type="protein sequence ID" value="BBY12542.1"/>
    <property type="molecule type" value="Genomic_DNA"/>
</dbReference>
<evidence type="ECO:0000313" key="1">
    <source>
        <dbReference type="EMBL" id="BBY12542.1"/>
    </source>
</evidence>
<sequence>MGVPLRDARAHARPAGVYLASMRHPTSASSVGESGYLVEAVVVRTLIVALTVGVSTLTLTPTAYAEDTVAYEITSTNIGEVNLEYYDQSGRRALQHVQLPWRMNVLVANPHSNDAEVRADWRPAAMPSKWVTVRILYRDSVLCENTLDVGNAACYGSTSFRN</sequence>
<protein>
    <recommendedName>
        <fullName evidence="3">DUF11 domain-containing protein</fullName>
    </recommendedName>
</protein>
<gene>
    <name evidence="1" type="ORF">MMARJ_32820</name>
</gene>
<dbReference type="RefSeq" id="WP_232067472.1">
    <property type="nucleotide sequence ID" value="NZ_AP022584.1"/>
</dbReference>
<dbReference type="InterPro" id="IPR038468">
    <property type="entry name" value="MmpS_C"/>
</dbReference>
<reference evidence="1 2" key="1">
    <citation type="journal article" date="2019" name="Emerg. Microbes Infect.">
        <title>Comprehensive subspecies identification of 175 nontuberculous mycobacteria species based on 7547 genomic profiles.</title>
        <authorList>
            <person name="Matsumoto Y."/>
            <person name="Kinjo T."/>
            <person name="Motooka D."/>
            <person name="Nabeya D."/>
            <person name="Jung N."/>
            <person name="Uechi K."/>
            <person name="Horii T."/>
            <person name="Iida T."/>
            <person name="Fujita J."/>
            <person name="Nakamura S."/>
        </authorList>
    </citation>
    <scope>NUCLEOTIDE SEQUENCE [LARGE SCALE GENOMIC DNA]</scope>
    <source>
        <strain evidence="1 2">JCM 17324</strain>
    </source>
</reference>
<evidence type="ECO:0000313" key="2">
    <source>
        <dbReference type="Proteomes" id="UP000466831"/>
    </source>
</evidence>
<organism evidence="1 2">
    <name type="scientific">Mycobacterium marseillense</name>
    <dbReference type="NCBI Taxonomy" id="701042"/>
    <lineage>
        <taxon>Bacteria</taxon>
        <taxon>Bacillati</taxon>
        <taxon>Actinomycetota</taxon>
        <taxon>Actinomycetes</taxon>
        <taxon>Mycobacteriales</taxon>
        <taxon>Mycobacteriaceae</taxon>
        <taxon>Mycobacterium</taxon>
        <taxon>Mycobacterium avium complex (MAC)</taxon>
    </lineage>
</organism>
<name>A0ABN5ZVW4_9MYCO</name>